<proteinExistence type="predicted"/>
<dbReference type="Proteomes" id="UP000007468">
    <property type="component" value="Chromosome"/>
</dbReference>
<name>D6GTF4_FILAD</name>
<dbReference type="KEGG" id="faa:HMPREF0389_01392"/>
<dbReference type="EMBL" id="CP002390">
    <property type="protein sequence ID" value="EFE27761.1"/>
    <property type="molecule type" value="Genomic_DNA"/>
</dbReference>
<dbReference type="Pfam" id="PF19789">
    <property type="entry name" value="DUF6273"/>
    <property type="match status" value="1"/>
</dbReference>
<dbReference type="RefSeq" id="WP_014262548.1">
    <property type="nucleotide sequence ID" value="NC_016630.1"/>
</dbReference>
<dbReference type="OrthoDB" id="1863815at2"/>
<keyword evidence="3" id="KW-1185">Reference proteome</keyword>
<evidence type="ECO:0000313" key="3">
    <source>
        <dbReference type="Proteomes" id="UP000007468"/>
    </source>
</evidence>
<organism evidence="2 3">
    <name type="scientific">Filifactor alocis (strain ATCC 35896 / CCUG 47790 / D40 B5)</name>
    <name type="common">Fusobacterium alocis</name>
    <dbReference type="NCBI Taxonomy" id="546269"/>
    <lineage>
        <taxon>Bacteria</taxon>
        <taxon>Bacillati</taxon>
        <taxon>Bacillota</taxon>
        <taxon>Clostridia</taxon>
        <taxon>Peptostreptococcales</taxon>
        <taxon>Filifactoraceae</taxon>
        <taxon>Filifactor</taxon>
    </lineage>
</organism>
<dbReference type="InterPro" id="IPR046240">
    <property type="entry name" value="DUF6273"/>
</dbReference>
<feature type="domain" description="DUF6273" evidence="1">
    <location>
        <begin position="70"/>
        <end position="240"/>
    </location>
</feature>
<dbReference type="AlphaFoldDB" id="D6GTF4"/>
<reference evidence="3" key="1">
    <citation type="submission" date="2010-12" db="EMBL/GenBank/DDBJ databases">
        <title>The genome sequence of Filifactor alocis strain ATCC 35896.</title>
        <authorList>
            <consortium name="The Broad Institute Genome Sequencing Platform"/>
            <person name="Ward D."/>
            <person name="Earl A."/>
            <person name="Feldgarden M."/>
            <person name="Young S.K."/>
            <person name="Gargeya S."/>
            <person name="Zeng Q."/>
            <person name="Alvarado L."/>
            <person name="Berlin A."/>
            <person name="Bochicchio J."/>
            <person name="Chapman S.B."/>
            <person name="Chen Z."/>
            <person name="Freedman E."/>
            <person name="Gellesch M."/>
            <person name="Goldberg J."/>
            <person name="Griggs A."/>
            <person name="Gujja S."/>
            <person name="Heilman E."/>
            <person name="Heiman D."/>
            <person name="Howarth C."/>
            <person name="Mehta T."/>
            <person name="Neiman D."/>
            <person name="Pearson M."/>
            <person name="Roberts A."/>
            <person name="Saif S."/>
            <person name="Shea T."/>
            <person name="Shenoy N."/>
            <person name="Sisk P."/>
            <person name="Stolte C."/>
            <person name="Sykes S."/>
            <person name="White J."/>
            <person name="Yandava C."/>
            <person name="Izard J."/>
            <person name="Blanton J.M."/>
            <person name="Baranova O.V."/>
            <person name="Tanner A.C."/>
            <person name="Dewhirst F.E."/>
            <person name="Haas B."/>
            <person name="Nusbaum C."/>
            <person name="Birren B."/>
        </authorList>
    </citation>
    <scope>NUCLEOTIDE SEQUENCE [LARGE SCALE GENOMIC DNA]</scope>
    <source>
        <strain evidence="3">ATCC 35896 / D40 B5</strain>
    </source>
</reference>
<evidence type="ECO:0000313" key="2">
    <source>
        <dbReference type="EMBL" id="EFE27761.1"/>
    </source>
</evidence>
<gene>
    <name evidence="2" type="ordered locus">HMPREF0389_01392</name>
</gene>
<accession>D6GTF4</accession>
<protein>
    <recommendedName>
        <fullName evidence="1">DUF6273 domain-containing protein</fullName>
    </recommendedName>
</protein>
<dbReference type="STRING" id="546269.HMPREF0389_01392"/>
<dbReference type="eggNOG" id="ENOG50338XF">
    <property type="taxonomic scope" value="Bacteria"/>
</dbReference>
<evidence type="ECO:0000259" key="1">
    <source>
        <dbReference type="Pfam" id="PF19789"/>
    </source>
</evidence>
<sequence length="260" mass="30049">MKRQRILLLGIAICVLFSYIGYAVFLEENTTPIPIERLAYDTKRIGKHIVYIKEDGEYEPYFVLTKNYYGKTLLMRYYLLDQPRAFNIYEGNGFHNAYYPNSLMDCFLSNDFFHTLSPKMQELILEMDIDITTEESIAAGPVLETEKLRRKIFLLSSYEVDGPESTLETQEGIKLKYFADAPDGKIRIACYKNGETMNYWLRTAFTWDDYEVSCVNDDRGIVGAAEVHGELAVRPIFCIEGDTPVYKKKISDMKTGYVIE</sequence>